<reference evidence="3" key="1">
    <citation type="submission" date="2016-10" db="EMBL/GenBank/DDBJ databases">
        <authorList>
            <person name="Varghese N."/>
            <person name="Submissions S."/>
        </authorList>
    </citation>
    <scope>NUCLEOTIDE SEQUENCE [LARGE SCALE GENOMIC DNA]</scope>
    <source>
        <strain evidence="3">CGMCC 1.6763</strain>
    </source>
</reference>
<dbReference type="RefSeq" id="WP_092051768.1">
    <property type="nucleotide sequence ID" value="NZ_FNZF01000002.1"/>
</dbReference>
<dbReference type="Proteomes" id="UP000199200">
    <property type="component" value="Unassembled WGS sequence"/>
</dbReference>
<evidence type="ECO:0000313" key="3">
    <source>
        <dbReference type="Proteomes" id="UP000199200"/>
    </source>
</evidence>
<proteinExistence type="predicted"/>
<sequence>MKKVAVCLLVISSLFMFMKIDRVSADQLKTESVTVKKTNDVFQDFIENAPIDDIDVIQTSGDVISKGISMEIKKNLEHQNYETVLRGLEEHGLSLRYIEDNINPMLIQPYSIGSTVNRTVHVYHLEYDNTKKFRKEWSTALKISYRENSNGTFTALGNPTVNVSANFGAAFTEEVSNISTGYRYTSGNRGIDFYASYRMRGRVVIPIEIGGVEIPLGKWYDWGYVNPTYKLR</sequence>
<feature type="chain" id="PRO_5039331734" description="Toxin ETX/toxin MTX2" evidence="1">
    <location>
        <begin position="19"/>
        <end position="232"/>
    </location>
</feature>
<name>A0A1H6XM68_9BACL</name>
<accession>A0A1H6XM68</accession>
<keyword evidence="3" id="KW-1185">Reference proteome</keyword>
<evidence type="ECO:0000313" key="2">
    <source>
        <dbReference type="EMBL" id="SEJ30179.1"/>
    </source>
</evidence>
<dbReference type="EMBL" id="FNZF01000002">
    <property type="protein sequence ID" value="SEJ30179.1"/>
    <property type="molecule type" value="Genomic_DNA"/>
</dbReference>
<evidence type="ECO:0000256" key="1">
    <source>
        <dbReference type="SAM" id="SignalP"/>
    </source>
</evidence>
<organism evidence="2 3">
    <name type="scientific">Bhargavaea ginsengi</name>
    <dbReference type="NCBI Taxonomy" id="426757"/>
    <lineage>
        <taxon>Bacteria</taxon>
        <taxon>Bacillati</taxon>
        <taxon>Bacillota</taxon>
        <taxon>Bacilli</taxon>
        <taxon>Bacillales</taxon>
        <taxon>Caryophanaceae</taxon>
        <taxon>Bhargavaea</taxon>
    </lineage>
</organism>
<dbReference type="OrthoDB" id="2969082at2"/>
<dbReference type="AlphaFoldDB" id="A0A1H6XM68"/>
<evidence type="ECO:0008006" key="4">
    <source>
        <dbReference type="Google" id="ProtNLM"/>
    </source>
</evidence>
<protein>
    <recommendedName>
        <fullName evidence="4">Toxin ETX/toxin MTX2</fullName>
    </recommendedName>
</protein>
<feature type="signal peptide" evidence="1">
    <location>
        <begin position="1"/>
        <end position="18"/>
    </location>
</feature>
<gene>
    <name evidence="2" type="ORF">SAMN04488127_1556</name>
</gene>
<keyword evidence="1" id="KW-0732">Signal</keyword>